<dbReference type="InterPro" id="IPR029052">
    <property type="entry name" value="Metallo-depent_PP-like"/>
</dbReference>
<dbReference type="Proteomes" id="UP000077521">
    <property type="component" value="Unassembled WGS sequence"/>
</dbReference>
<evidence type="ECO:0000256" key="2">
    <source>
        <dbReference type="SAM" id="Phobius"/>
    </source>
</evidence>
<dbReference type="Pfam" id="PF09423">
    <property type="entry name" value="PhoD"/>
    <property type="match status" value="1"/>
</dbReference>
<dbReference type="InterPro" id="IPR052900">
    <property type="entry name" value="Phospholipid_Metab_Enz"/>
</dbReference>
<evidence type="ECO:0000313" key="4">
    <source>
        <dbReference type="EMBL" id="KAE8238479.1"/>
    </source>
</evidence>
<dbReference type="AlphaFoldDB" id="A0A8T8SF88"/>
<dbReference type="SUPFAM" id="SSF56300">
    <property type="entry name" value="Metallo-dependent phosphatases"/>
    <property type="match status" value="1"/>
</dbReference>
<feature type="region of interest" description="Disordered" evidence="1">
    <location>
        <begin position="1"/>
        <end position="26"/>
    </location>
</feature>
<keyword evidence="2" id="KW-1133">Transmembrane helix</keyword>
<dbReference type="Gene3D" id="3.60.21.70">
    <property type="entry name" value="PhoD-like phosphatase"/>
    <property type="match status" value="1"/>
</dbReference>
<organism evidence="4 5">
    <name type="scientific">Tilletia indica</name>
    <dbReference type="NCBI Taxonomy" id="43049"/>
    <lineage>
        <taxon>Eukaryota</taxon>
        <taxon>Fungi</taxon>
        <taxon>Dikarya</taxon>
        <taxon>Basidiomycota</taxon>
        <taxon>Ustilaginomycotina</taxon>
        <taxon>Exobasidiomycetes</taxon>
        <taxon>Tilletiales</taxon>
        <taxon>Tilletiaceae</taxon>
        <taxon>Tilletia</taxon>
    </lineage>
</organism>
<accession>A0A8T8SF88</accession>
<feature type="region of interest" description="Disordered" evidence="1">
    <location>
        <begin position="791"/>
        <end position="821"/>
    </location>
</feature>
<comment type="caution">
    <text evidence="4">The sequence shown here is derived from an EMBL/GenBank/DDBJ whole genome shotgun (WGS) entry which is preliminary data.</text>
</comment>
<keyword evidence="2" id="KW-0472">Membrane</keyword>
<sequence>MTRFKGDMGVMPDYSDSNGRSKSKGEKKPIVLPAKVATPRGIADVLQVISSILLRLLVFIFLRWIPARGAVPVIPTLYGIYVLSWLLHDIRFRARLRSVAKAAQSAAGAEDLKQLADNVDVQPEAGALKVEPSVDTNGSKNLLLTPVASQTAVEHIAETPTPTDLAAQSDAWPTVTGALSNLIFGVSTRSRRWNFWSLVGHTLLFAMFFDSFISPFLFPSYYEYNLRFARVGALGPTDAKIHIRYPHPLPLMDGLQEDIVDEAGLAALRDSSILNPEPLRIVWREASNTPDYSKAHAGGLGYTIPNQVKRWERGPLLRLTDSSDWTATGHIQNLWPATRYEWRLMFSHNSTFTPYPEQSRFFTTFPDPRLASNSLTGSKSGIEERNPVDDPNHFTFATSSCVKPDFPYHPAQFFGWNWLLRLAGIGDQPGGITQRNRIPGFDLMAERLLPRRGEAAIRFFLQLGDFIYADVPRVRKQTRSAFRQLYRNLYASSSFRRVYEHIPIIGIWDDHEFRNNWSGLEEAVKNPEGLNSSTTAWDEYIGVANPDPLDPGEKYYTFRYGDSAFFVLDTRKLRSPASEPDNEAKSMLGEYQKDALMRWLGAVNQTATFKFLISSVPFNTLWGGPLDWDGQHDTWSAYFTERQQILDVLQYVPNVIVLSGDRHEFASVGLRQTVTEFSTSPLSMFYLPVRTLSEENAKGPEGEEKLYKYIPDGNHKWTEFEVDTRDAAKPMVHATVVVDGSEAWKVTVVGIPVRPIPAQIGERMCSGKGNTSRVSCLLAKYFGLLRTPTTGGGSTGGGISGENTGYKPLSFDLDESTSHES</sequence>
<dbReference type="CDD" id="cd07389">
    <property type="entry name" value="MPP_PhoD"/>
    <property type="match status" value="1"/>
</dbReference>
<gene>
    <name evidence="4" type="ORF">A4X13_0g8492</name>
</gene>
<dbReference type="EMBL" id="LWDF02001513">
    <property type="protein sequence ID" value="KAE8238479.1"/>
    <property type="molecule type" value="Genomic_DNA"/>
</dbReference>
<reference evidence="4" key="1">
    <citation type="submission" date="2016-04" db="EMBL/GenBank/DDBJ databases">
        <authorList>
            <person name="Nguyen H.D."/>
            <person name="Samba Siva P."/>
            <person name="Cullis J."/>
            <person name="Levesque C.A."/>
            <person name="Hambleton S."/>
        </authorList>
    </citation>
    <scope>NUCLEOTIDE SEQUENCE</scope>
    <source>
        <strain evidence="4">DAOMC 236416</strain>
    </source>
</reference>
<proteinExistence type="predicted"/>
<feature type="compositionally biased region" description="Gly residues" evidence="1">
    <location>
        <begin position="791"/>
        <end position="800"/>
    </location>
</feature>
<dbReference type="PANTHER" id="PTHR43606">
    <property type="entry name" value="PHOSPHATASE, PUTATIVE (AFU_ORTHOLOGUE AFUA_6G08710)-RELATED"/>
    <property type="match status" value="1"/>
</dbReference>
<dbReference type="InterPro" id="IPR018946">
    <property type="entry name" value="PhoD-like_MPP"/>
</dbReference>
<protein>
    <recommendedName>
        <fullName evidence="3">PhoD-like phosphatase metallophosphatase domain-containing protein</fullName>
    </recommendedName>
</protein>
<feature type="transmembrane region" description="Helical" evidence="2">
    <location>
        <begin position="195"/>
        <end position="218"/>
    </location>
</feature>
<keyword evidence="2" id="KW-0812">Transmembrane</keyword>
<feature type="transmembrane region" description="Helical" evidence="2">
    <location>
        <begin position="70"/>
        <end position="87"/>
    </location>
</feature>
<evidence type="ECO:0000256" key="1">
    <source>
        <dbReference type="SAM" id="MobiDB-lite"/>
    </source>
</evidence>
<feature type="domain" description="PhoD-like phosphatase metallophosphatase" evidence="3">
    <location>
        <begin position="456"/>
        <end position="696"/>
    </location>
</feature>
<keyword evidence="5" id="KW-1185">Reference proteome</keyword>
<reference evidence="4" key="2">
    <citation type="journal article" date="2019" name="IMA Fungus">
        <title>Genome sequencing and comparison of five Tilletia species to identify candidate genes for the detection of regulated species infecting wheat.</title>
        <authorList>
            <person name="Nguyen H.D.T."/>
            <person name="Sultana T."/>
            <person name="Kesanakurti P."/>
            <person name="Hambleton S."/>
        </authorList>
    </citation>
    <scope>NUCLEOTIDE SEQUENCE</scope>
    <source>
        <strain evidence="4">DAOMC 236416</strain>
    </source>
</reference>
<evidence type="ECO:0000259" key="3">
    <source>
        <dbReference type="Pfam" id="PF09423"/>
    </source>
</evidence>
<dbReference type="PANTHER" id="PTHR43606:SF2">
    <property type="entry name" value="ALKALINE PHOSPHATASE FAMILY PROTEIN (AFU_ORTHOLOGUE AFUA_5G03860)"/>
    <property type="match status" value="1"/>
</dbReference>
<dbReference type="InterPro" id="IPR038607">
    <property type="entry name" value="PhoD-like_sf"/>
</dbReference>
<evidence type="ECO:0000313" key="5">
    <source>
        <dbReference type="Proteomes" id="UP000077521"/>
    </source>
</evidence>
<name>A0A8T8SF88_9BASI</name>